<reference evidence="3" key="1">
    <citation type="journal article" date="2019" name="Int. J. Syst. Evol. Microbiol.">
        <title>The Global Catalogue of Microorganisms (GCM) 10K type strain sequencing project: providing services to taxonomists for standard genome sequencing and annotation.</title>
        <authorList>
            <consortium name="The Broad Institute Genomics Platform"/>
            <consortium name="The Broad Institute Genome Sequencing Center for Infectious Disease"/>
            <person name="Wu L."/>
            <person name="Ma J."/>
        </authorList>
    </citation>
    <scope>NUCLEOTIDE SEQUENCE [LARGE SCALE GENOMIC DNA]</scope>
    <source>
        <strain evidence="3">ICMP 6774ER</strain>
    </source>
</reference>
<evidence type="ECO:0000256" key="1">
    <source>
        <dbReference type="SAM" id="MobiDB-lite"/>
    </source>
</evidence>
<evidence type="ECO:0000313" key="2">
    <source>
        <dbReference type="EMBL" id="MFD1938722.1"/>
    </source>
</evidence>
<accession>A0ABW4TBC3</accession>
<feature type="region of interest" description="Disordered" evidence="1">
    <location>
        <begin position="83"/>
        <end position="102"/>
    </location>
</feature>
<protein>
    <submittedName>
        <fullName evidence="2">Uncharacterized protein</fullName>
    </submittedName>
</protein>
<keyword evidence="3" id="KW-1185">Reference proteome</keyword>
<dbReference type="EMBL" id="JBHUFV010000073">
    <property type="protein sequence ID" value="MFD1938722.1"/>
    <property type="molecule type" value="Genomic_DNA"/>
</dbReference>
<dbReference type="RefSeq" id="WP_379580816.1">
    <property type="nucleotide sequence ID" value="NZ_JBHUFV010000073.1"/>
</dbReference>
<gene>
    <name evidence="2" type="ORF">ACFSKW_45400</name>
</gene>
<sequence>MLAELARLWDQAVHHVGHHGEQVTRDRLAAQAKVPKTTVNMWSTGKSLPRDVDQLTKVGEVLAAWAREEPVTQRKWSQLLTADQDERADSPAAPAGHSGTGVGQLLSEVSDPFALEVHRPITLEDAGELPSLPPYVRRAHDDRLAAVVARAASGRSAMAVLVAGSSAGKTRALWEALTPLRRAGGWRLWHPYDPTRPQAAVAALDRVGPCTVVWLNETQDYLGASGDAAEGVAAKLRSLLTDPARAPVLVLVLGTLWHDHREALTRQSGSQVARVLDGTVIELPETFTGAGLDAMGGRPGSTRDWAPPSGMPRTGTSPSTWPESPSCWHGSPRRRQRPRRSSGRRWTPAGWGTATPCRWRCWRPPHRPI</sequence>
<organism evidence="2 3">
    <name type="scientific">Nonomuraea mangrovi</name>
    <dbReference type="NCBI Taxonomy" id="2316207"/>
    <lineage>
        <taxon>Bacteria</taxon>
        <taxon>Bacillati</taxon>
        <taxon>Actinomycetota</taxon>
        <taxon>Actinomycetes</taxon>
        <taxon>Streptosporangiales</taxon>
        <taxon>Streptosporangiaceae</taxon>
        <taxon>Nonomuraea</taxon>
    </lineage>
</organism>
<comment type="caution">
    <text evidence="2">The sequence shown here is derived from an EMBL/GenBank/DDBJ whole genome shotgun (WGS) entry which is preliminary data.</text>
</comment>
<proteinExistence type="predicted"/>
<evidence type="ECO:0000313" key="3">
    <source>
        <dbReference type="Proteomes" id="UP001597368"/>
    </source>
</evidence>
<feature type="compositionally biased region" description="Basic residues" evidence="1">
    <location>
        <begin position="331"/>
        <end position="343"/>
    </location>
</feature>
<dbReference type="Proteomes" id="UP001597368">
    <property type="component" value="Unassembled WGS sequence"/>
</dbReference>
<feature type="compositionally biased region" description="Polar residues" evidence="1">
    <location>
        <begin position="314"/>
        <end position="323"/>
    </location>
</feature>
<feature type="region of interest" description="Disordered" evidence="1">
    <location>
        <begin position="291"/>
        <end position="350"/>
    </location>
</feature>
<name>A0ABW4TBC3_9ACTN</name>